<evidence type="ECO:0000313" key="1">
    <source>
        <dbReference type="EMBL" id="MQM73607.1"/>
    </source>
</evidence>
<dbReference type="AlphaFoldDB" id="A0A6L5GTT0"/>
<dbReference type="Proteomes" id="UP000473648">
    <property type="component" value="Unassembled WGS sequence"/>
</dbReference>
<proteinExistence type="predicted"/>
<organism evidence="1 2">
    <name type="scientific">Candidatus Pseudoramibacter fermentans</name>
    <dbReference type="NCBI Taxonomy" id="2594427"/>
    <lineage>
        <taxon>Bacteria</taxon>
        <taxon>Bacillati</taxon>
        <taxon>Bacillota</taxon>
        <taxon>Clostridia</taxon>
        <taxon>Eubacteriales</taxon>
        <taxon>Eubacteriaceae</taxon>
        <taxon>Pseudoramibacter</taxon>
    </lineage>
</organism>
<sequence length="63" mass="7622">MKHKVKVKVSTEKRGLFGIKKTVMETRTIEVDDKTYRKMLREQKNQSCSIEEMMQYDDIFFDE</sequence>
<comment type="caution">
    <text evidence="1">The sequence shown here is derived from an EMBL/GenBank/DDBJ whole genome shotgun (WGS) entry which is preliminary data.</text>
</comment>
<keyword evidence="2" id="KW-1185">Reference proteome</keyword>
<dbReference type="EMBL" id="VOGB01000005">
    <property type="protein sequence ID" value="MQM73607.1"/>
    <property type="molecule type" value="Genomic_DNA"/>
</dbReference>
<gene>
    <name evidence="1" type="ORF">FRC53_09400</name>
</gene>
<protein>
    <submittedName>
        <fullName evidence="1">Uncharacterized protein</fullName>
    </submittedName>
</protein>
<accession>A0A6L5GTT0</accession>
<evidence type="ECO:0000313" key="2">
    <source>
        <dbReference type="Proteomes" id="UP000473648"/>
    </source>
</evidence>
<reference evidence="1" key="1">
    <citation type="journal article" date="2020" name="Appl. Environ. Microbiol.">
        <title>Medium-Chain Fatty Acid Synthesis by 'Candidatus Weimeria bifida' gen. nov., sp. nov., and 'Candidatus Pseudoramibacter fermentans' sp. nov.</title>
        <authorList>
            <person name="Scarborough M.J."/>
            <person name="Myers K.S."/>
            <person name="Donohue T.J."/>
            <person name="Noguera D.R."/>
        </authorList>
    </citation>
    <scope>NUCLEOTIDE SEQUENCE</scope>
    <source>
        <strain evidence="1">EUB1.1</strain>
    </source>
</reference>
<name>A0A6L5GTT0_9FIRM</name>